<dbReference type="AlphaFoldDB" id="A0A4Y2TIY2"/>
<sequence length="115" mass="12768">MRPVPHGPGIPIPKPPEKIKDISSDSREEDDGSDDDFNAGGSNDSQLFSQSELNDLVKDLGLPKNFAELLAKVKEGVFVDAEIRKLMKDEKFEACMTKVEKEAWSSFKGVVNKFL</sequence>
<feature type="compositionally biased region" description="Pro residues" evidence="1">
    <location>
        <begin position="1"/>
        <end position="14"/>
    </location>
</feature>
<dbReference type="PANTHER" id="PTHR46114:SF2">
    <property type="entry name" value="CULLIN N-TERMINAL DOMAIN-CONTAINING PROTEIN"/>
    <property type="match status" value="1"/>
</dbReference>
<accession>A0A4Y2TIY2</accession>
<proteinExistence type="predicted"/>
<evidence type="ECO:0000313" key="2">
    <source>
        <dbReference type="EMBL" id="GBN99703.1"/>
    </source>
</evidence>
<dbReference type="PANTHER" id="PTHR46114">
    <property type="entry name" value="APPLE DOMAIN-CONTAINING PROTEIN"/>
    <property type="match status" value="1"/>
</dbReference>
<gene>
    <name evidence="2" type="ORF">AVEN_120229_1</name>
</gene>
<name>A0A4Y2TIY2_ARAVE</name>
<dbReference type="Proteomes" id="UP000499080">
    <property type="component" value="Unassembled WGS sequence"/>
</dbReference>
<evidence type="ECO:0000313" key="3">
    <source>
        <dbReference type="Proteomes" id="UP000499080"/>
    </source>
</evidence>
<feature type="compositionally biased region" description="Acidic residues" evidence="1">
    <location>
        <begin position="27"/>
        <end position="37"/>
    </location>
</feature>
<dbReference type="EMBL" id="BGPR01028510">
    <property type="protein sequence ID" value="GBN99703.1"/>
    <property type="molecule type" value="Genomic_DNA"/>
</dbReference>
<protein>
    <submittedName>
        <fullName evidence="2">Uncharacterized protein</fullName>
    </submittedName>
</protein>
<reference evidence="2 3" key="1">
    <citation type="journal article" date="2019" name="Sci. Rep.">
        <title>Orb-weaving spider Araneus ventricosus genome elucidates the spidroin gene catalogue.</title>
        <authorList>
            <person name="Kono N."/>
            <person name="Nakamura H."/>
            <person name="Ohtoshi R."/>
            <person name="Moran D.A.P."/>
            <person name="Shinohara A."/>
            <person name="Yoshida Y."/>
            <person name="Fujiwara M."/>
            <person name="Mori M."/>
            <person name="Tomita M."/>
            <person name="Arakawa K."/>
        </authorList>
    </citation>
    <scope>NUCLEOTIDE SEQUENCE [LARGE SCALE GENOMIC DNA]</scope>
</reference>
<keyword evidence="3" id="KW-1185">Reference proteome</keyword>
<feature type="region of interest" description="Disordered" evidence="1">
    <location>
        <begin position="1"/>
        <end position="46"/>
    </location>
</feature>
<organism evidence="2 3">
    <name type="scientific">Araneus ventricosus</name>
    <name type="common">Orbweaver spider</name>
    <name type="synonym">Epeira ventricosa</name>
    <dbReference type="NCBI Taxonomy" id="182803"/>
    <lineage>
        <taxon>Eukaryota</taxon>
        <taxon>Metazoa</taxon>
        <taxon>Ecdysozoa</taxon>
        <taxon>Arthropoda</taxon>
        <taxon>Chelicerata</taxon>
        <taxon>Arachnida</taxon>
        <taxon>Araneae</taxon>
        <taxon>Araneomorphae</taxon>
        <taxon>Entelegynae</taxon>
        <taxon>Araneoidea</taxon>
        <taxon>Araneidae</taxon>
        <taxon>Araneus</taxon>
    </lineage>
</organism>
<evidence type="ECO:0000256" key="1">
    <source>
        <dbReference type="SAM" id="MobiDB-lite"/>
    </source>
</evidence>
<feature type="compositionally biased region" description="Basic and acidic residues" evidence="1">
    <location>
        <begin position="15"/>
        <end position="26"/>
    </location>
</feature>
<comment type="caution">
    <text evidence="2">The sequence shown here is derived from an EMBL/GenBank/DDBJ whole genome shotgun (WGS) entry which is preliminary data.</text>
</comment>